<dbReference type="KEGG" id="mcit:NCTC10181_00562"/>
<name>A0A449B285_9BACT</name>
<proteinExistence type="predicted"/>
<evidence type="ECO:0000313" key="3">
    <source>
        <dbReference type="Proteomes" id="UP000290985"/>
    </source>
</evidence>
<keyword evidence="3" id="KW-1185">Reference proteome</keyword>
<feature type="transmembrane region" description="Helical" evidence="1">
    <location>
        <begin position="145"/>
        <end position="166"/>
    </location>
</feature>
<keyword evidence="1" id="KW-1133">Transmembrane helix</keyword>
<reference evidence="2 3" key="1">
    <citation type="submission" date="2019-01" db="EMBL/GenBank/DDBJ databases">
        <authorList>
            <consortium name="Pathogen Informatics"/>
        </authorList>
    </citation>
    <scope>NUCLEOTIDE SEQUENCE [LARGE SCALE GENOMIC DNA]</scope>
    <source>
        <strain evidence="2 3">NCTC10181</strain>
    </source>
</reference>
<protein>
    <submittedName>
        <fullName evidence="2">Uncharacterized protein</fullName>
    </submittedName>
</protein>
<organism evidence="2 3">
    <name type="scientific">Mycoplasmopsis citelli</name>
    <dbReference type="NCBI Taxonomy" id="171281"/>
    <lineage>
        <taxon>Bacteria</taxon>
        <taxon>Bacillati</taxon>
        <taxon>Mycoplasmatota</taxon>
        <taxon>Mycoplasmoidales</taxon>
        <taxon>Metamycoplasmataceae</taxon>
        <taxon>Mycoplasmopsis</taxon>
    </lineage>
</organism>
<evidence type="ECO:0000313" key="2">
    <source>
        <dbReference type="EMBL" id="VEU74702.1"/>
    </source>
</evidence>
<gene>
    <name evidence="2" type="ORF">NCTC10181_00562</name>
</gene>
<evidence type="ECO:0000256" key="1">
    <source>
        <dbReference type="SAM" id="Phobius"/>
    </source>
</evidence>
<keyword evidence="1" id="KW-0812">Transmembrane</keyword>
<dbReference type="EMBL" id="LR215036">
    <property type="protein sequence ID" value="VEU74702.1"/>
    <property type="molecule type" value="Genomic_DNA"/>
</dbReference>
<dbReference type="RefSeq" id="WP_129725509.1">
    <property type="nucleotide sequence ID" value="NZ_LR215036.1"/>
</dbReference>
<dbReference type="AlphaFoldDB" id="A0A449B285"/>
<feature type="transmembrane region" description="Helical" evidence="1">
    <location>
        <begin position="121"/>
        <end position="139"/>
    </location>
</feature>
<keyword evidence="1" id="KW-0472">Membrane</keyword>
<accession>A0A449B285</accession>
<sequence length="178" mass="20150">MNTKLLIQKEQQHIRKYNVLSLAFIAIILLSLLIFFIAIGINIGVLFATFASQGPGVNTYALSIGLVVFGFILFITILALFIGLIILNIMAAIKYKSIEKILQVSEMDNSQKQLFASSYKIKFIISLTFAVALALLMFLSAFFGFFILIIFILLIVMFFIQLFVLLKDKFKVEFIQND</sequence>
<feature type="transmembrane region" description="Helical" evidence="1">
    <location>
        <begin position="20"/>
        <end position="48"/>
    </location>
</feature>
<feature type="transmembrane region" description="Helical" evidence="1">
    <location>
        <begin position="60"/>
        <end position="93"/>
    </location>
</feature>
<dbReference type="Proteomes" id="UP000290985">
    <property type="component" value="Chromosome"/>
</dbReference>